<feature type="domain" description="Helix-turn-helix type 11" evidence="1">
    <location>
        <begin position="9"/>
        <end position="61"/>
    </location>
</feature>
<dbReference type="InterPro" id="IPR051534">
    <property type="entry name" value="CBASS_pafABC_assoc_protein"/>
</dbReference>
<dbReference type="InterPro" id="IPR028349">
    <property type="entry name" value="PafC-like"/>
</dbReference>
<name>A0A2V5K3M8_9BACL</name>
<dbReference type="InterPro" id="IPR057727">
    <property type="entry name" value="WCX_dom"/>
</dbReference>
<keyword evidence="5" id="KW-1185">Reference proteome</keyword>
<dbReference type="OrthoDB" id="9767131at2"/>
<dbReference type="PANTHER" id="PTHR34580">
    <property type="match status" value="1"/>
</dbReference>
<evidence type="ECO:0008006" key="6">
    <source>
        <dbReference type="Google" id="ProtNLM"/>
    </source>
</evidence>
<dbReference type="InterPro" id="IPR036390">
    <property type="entry name" value="WH_DNA-bd_sf"/>
</dbReference>
<evidence type="ECO:0000259" key="2">
    <source>
        <dbReference type="Pfam" id="PF13280"/>
    </source>
</evidence>
<evidence type="ECO:0000259" key="1">
    <source>
        <dbReference type="Pfam" id="PF08279"/>
    </source>
</evidence>
<feature type="domain" description="WYL" evidence="2">
    <location>
        <begin position="139"/>
        <end position="206"/>
    </location>
</feature>
<dbReference type="RefSeq" id="WP_110840846.1">
    <property type="nucleotide sequence ID" value="NZ_QJVJ01000006.1"/>
</dbReference>
<dbReference type="Pfam" id="PF25583">
    <property type="entry name" value="WCX"/>
    <property type="match status" value="1"/>
</dbReference>
<dbReference type="Gene3D" id="1.10.10.10">
    <property type="entry name" value="Winged helix-like DNA-binding domain superfamily/Winged helix DNA-binding domain"/>
    <property type="match status" value="1"/>
</dbReference>
<dbReference type="InterPro" id="IPR036388">
    <property type="entry name" value="WH-like_DNA-bd_sf"/>
</dbReference>
<dbReference type="Pfam" id="PF08279">
    <property type="entry name" value="HTH_11"/>
    <property type="match status" value="1"/>
</dbReference>
<dbReference type="PROSITE" id="PS52050">
    <property type="entry name" value="WYL"/>
    <property type="match status" value="1"/>
</dbReference>
<reference evidence="4 5" key="1">
    <citation type="submission" date="2018-05" db="EMBL/GenBank/DDBJ databases">
        <title>Paenibacillus flagellatus sp. nov., isolated from selenium mineral soil.</title>
        <authorList>
            <person name="Dai X."/>
        </authorList>
    </citation>
    <scope>NUCLEOTIDE SEQUENCE [LARGE SCALE GENOMIC DNA]</scope>
    <source>
        <strain evidence="4 5">DXL2</strain>
    </source>
</reference>
<feature type="domain" description="WCX" evidence="3">
    <location>
        <begin position="268"/>
        <end position="315"/>
    </location>
</feature>
<dbReference type="PANTHER" id="PTHR34580:SF3">
    <property type="entry name" value="PROTEIN PAFB"/>
    <property type="match status" value="1"/>
</dbReference>
<dbReference type="PIRSF" id="PIRSF016838">
    <property type="entry name" value="PafC"/>
    <property type="match status" value="1"/>
</dbReference>
<sequence length="337" mass="38745">MAKSDQLLSVLWLLRSRGRMTAEQLADELETSVRTIYRYIDALCASGVPVEAESGHGGGYKLPKTFREAPLFFAIDELKAMVHAGLFAEQAGYPYIEPLRKATSKMQSRLSEEQIEQLQRHISGFEVMRPARHRTEDAVLQELELAVAEGRTLTIRYEKWKGGEPEPRKVNPYGLVNRMYKWYLIAHCHLRDDMRVFRADRIVGAEPTGESFARPDTFSLRDFMKDRFEVMSDSKESGAVTVKLQGEPQSITMICDNWFLLDHVIERQEREVTLKLDEESLNRFFPRYLLSFGGNVKIVEPAELRRRVADIAMELARYHGDGGYESADEPRMSSPYR</sequence>
<evidence type="ECO:0000313" key="4">
    <source>
        <dbReference type="EMBL" id="PYI53859.1"/>
    </source>
</evidence>
<comment type="caution">
    <text evidence="4">The sequence shown here is derived from an EMBL/GenBank/DDBJ whole genome shotgun (WGS) entry which is preliminary data.</text>
</comment>
<dbReference type="Proteomes" id="UP000247476">
    <property type="component" value="Unassembled WGS sequence"/>
</dbReference>
<evidence type="ECO:0000313" key="5">
    <source>
        <dbReference type="Proteomes" id="UP000247476"/>
    </source>
</evidence>
<dbReference type="SUPFAM" id="SSF46785">
    <property type="entry name" value="Winged helix' DNA-binding domain"/>
    <property type="match status" value="1"/>
</dbReference>
<protein>
    <recommendedName>
        <fullName evidence="6">YafY family transcriptional regulator</fullName>
    </recommendedName>
</protein>
<dbReference type="Pfam" id="PF13280">
    <property type="entry name" value="WYL"/>
    <property type="match status" value="1"/>
</dbReference>
<dbReference type="InterPro" id="IPR013196">
    <property type="entry name" value="HTH_11"/>
</dbReference>
<accession>A0A2V5K3M8</accession>
<dbReference type="InterPro" id="IPR026881">
    <property type="entry name" value="WYL_dom"/>
</dbReference>
<organism evidence="4 5">
    <name type="scientific">Paenibacillus flagellatus</name>
    <dbReference type="NCBI Taxonomy" id="2211139"/>
    <lineage>
        <taxon>Bacteria</taxon>
        <taxon>Bacillati</taxon>
        <taxon>Bacillota</taxon>
        <taxon>Bacilli</taxon>
        <taxon>Bacillales</taxon>
        <taxon>Paenibacillaceae</taxon>
        <taxon>Paenibacillus</taxon>
    </lineage>
</organism>
<dbReference type="EMBL" id="QJVJ01000006">
    <property type="protein sequence ID" value="PYI53859.1"/>
    <property type="molecule type" value="Genomic_DNA"/>
</dbReference>
<dbReference type="AlphaFoldDB" id="A0A2V5K3M8"/>
<proteinExistence type="predicted"/>
<gene>
    <name evidence="4" type="ORF">DLM86_14990</name>
</gene>
<evidence type="ECO:0000259" key="3">
    <source>
        <dbReference type="Pfam" id="PF25583"/>
    </source>
</evidence>